<evidence type="ECO:0000256" key="1">
    <source>
        <dbReference type="SAM" id="MobiDB-lite"/>
    </source>
</evidence>
<name>A0A813UI37_ADIRI</name>
<evidence type="ECO:0000313" key="2">
    <source>
        <dbReference type="EMBL" id="CAF0826893.1"/>
    </source>
</evidence>
<dbReference type="EMBL" id="CAJNOJ010000017">
    <property type="protein sequence ID" value="CAF0826893.1"/>
    <property type="molecule type" value="Genomic_DNA"/>
</dbReference>
<feature type="region of interest" description="Disordered" evidence="1">
    <location>
        <begin position="1"/>
        <end position="36"/>
    </location>
</feature>
<feature type="compositionally biased region" description="Polar residues" evidence="1">
    <location>
        <begin position="19"/>
        <end position="32"/>
    </location>
</feature>
<proteinExistence type="predicted"/>
<dbReference type="OrthoDB" id="10048384at2759"/>
<reference evidence="2" key="1">
    <citation type="submission" date="2021-02" db="EMBL/GenBank/DDBJ databases">
        <authorList>
            <person name="Nowell W R."/>
        </authorList>
    </citation>
    <scope>NUCLEOTIDE SEQUENCE</scope>
</reference>
<comment type="caution">
    <text evidence="2">The sequence shown here is derived from an EMBL/GenBank/DDBJ whole genome shotgun (WGS) entry which is preliminary data.</text>
</comment>
<evidence type="ECO:0000313" key="3">
    <source>
        <dbReference type="Proteomes" id="UP000663852"/>
    </source>
</evidence>
<protein>
    <submittedName>
        <fullName evidence="2">Uncharacterized protein</fullName>
    </submittedName>
</protein>
<accession>A0A813UI37</accession>
<feature type="compositionally biased region" description="Basic and acidic residues" evidence="1">
    <location>
        <begin position="1"/>
        <end position="18"/>
    </location>
</feature>
<dbReference type="Proteomes" id="UP000663852">
    <property type="component" value="Unassembled WGS sequence"/>
</dbReference>
<dbReference type="AlphaFoldDB" id="A0A813UI37"/>
<gene>
    <name evidence="2" type="ORF">EDS130_LOCUS6139</name>
</gene>
<sequence length="122" mass="14160">MRDRTPKDDVAKAREDSSQIKSYFRNPNTSKHGSTELESALELVEHEIDLRTRNMSNHKCTLVFNKQLKMGAGVCDRLKRTAKVLAYKQLMTMTRDTPREYLKVKPTKDGFWKAIIDSRQSQ</sequence>
<organism evidence="2 3">
    <name type="scientific">Adineta ricciae</name>
    <name type="common">Rotifer</name>
    <dbReference type="NCBI Taxonomy" id="249248"/>
    <lineage>
        <taxon>Eukaryota</taxon>
        <taxon>Metazoa</taxon>
        <taxon>Spiralia</taxon>
        <taxon>Gnathifera</taxon>
        <taxon>Rotifera</taxon>
        <taxon>Eurotatoria</taxon>
        <taxon>Bdelloidea</taxon>
        <taxon>Adinetida</taxon>
        <taxon>Adinetidae</taxon>
        <taxon>Adineta</taxon>
    </lineage>
</organism>